<dbReference type="SUPFAM" id="SSF56672">
    <property type="entry name" value="DNA/RNA polymerases"/>
    <property type="match status" value="1"/>
</dbReference>
<evidence type="ECO:0000256" key="2">
    <source>
        <dbReference type="ARBA" id="ARBA00022763"/>
    </source>
</evidence>
<gene>
    <name evidence="4" type="ORF">BG61_26685</name>
</gene>
<keyword evidence="2" id="KW-0227">DNA damage</keyword>
<keyword evidence="5" id="KW-1185">Reference proteome</keyword>
<reference evidence="4 5" key="1">
    <citation type="submission" date="2014-03" db="EMBL/GenBank/DDBJ databases">
        <title>Draft Genome Sequences of Four Burkholderia Strains.</title>
        <authorList>
            <person name="Liu X.Y."/>
            <person name="Li C.X."/>
            <person name="Xu J.H."/>
        </authorList>
    </citation>
    <scope>NUCLEOTIDE SEQUENCE [LARGE SCALE GENOMIC DNA]</scope>
    <source>
        <strain evidence="4 5">DSM 50014</strain>
    </source>
</reference>
<dbReference type="InterPro" id="IPR050356">
    <property type="entry name" value="SulA_CellDiv_inhibitor"/>
</dbReference>
<sequence>MAVFVAIYLPRLSLEVFRPRWSREAEHGCVVFDKDRVSIADITARHAGVLMGMKRGGVLTLAPDAALYDRDLAREQDMQREVAFALMRFSPMVALCEEETIVIDVTASLRLFGGVIQLCHAIRQVVATIGASARMSTAPTGQGAWLLAKRGRNAQASSAGRRRVLKMKSLERALDGLSFLAVPEVRSFSEWFNGLGCRLLNDIRRLPRAGLKKRCGVNLLDSLDRAYGLSPELYDWLDLPPTFNARVELPDRVEHAEAILFSARRLIVQLCGWLSAQQLALTHATVELEHERGREAIAPTEIDVALAEPTWHEEHLVRLLKERLGRIELQAAVIAVRLTAKKVQAAQPPTDTLFPEPGGSAEDHNRLLELLVARLGPDNVLRAAPSSDHRPEHANRWVPIHDTTKTEALPTDLPRPTWLLETPLQLMMKNNRPFYGSPLKLISTGERIEAGWFDSGLTSRDYYVAEAQDKSCYWIFRARPSSATAEEIRWFLHGLFG</sequence>
<dbReference type="AlphaFoldDB" id="A0A069PHU1"/>
<evidence type="ECO:0000256" key="1">
    <source>
        <dbReference type="ARBA" id="ARBA00010945"/>
    </source>
</evidence>
<organism evidence="4 5">
    <name type="scientific">Caballeronia glathei</name>
    <dbReference type="NCBI Taxonomy" id="60547"/>
    <lineage>
        <taxon>Bacteria</taxon>
        <taxon>Pseudomonadati</taxon>
        <taxon>Pseudomonadota</taxon>
        <taxon>Betaproteobacteria</taxon>
        <taxon>Burkholderiales</taxon>
        <taxon>Burkholderiaceae</taxon>
        <taxon>Caballeronia</taxon>
    </lineage>
</organism>
<comment type="similarity">
    <text evidence="1">Belongs to the DNA polymerase type-Y family.</text>
</comment>
<dbReference type="InterPro" id="IPR043128">
    <property type="entry name" value="Rev_trsase/Diguanyl_cyclase"/>
</dbReference>
<dbReference type="Gene3D" id="3.40.1170.60">
    <property type="match status" value="1"/>
</dbReference>
<dbReference type="EMBL" id="JFHC01000043">
    <property type="protein sequence ID" value="KDR40283.1"/>
    <property type="molecule type" value="Genomic_DNA"/>
</dbReference>
<dbReference type="PANTHER" id="PTHR35369:SF2">
    <property type="entry name" value="BLR3025 PROTEIN"/>
    <property type="match status" value="1"/>
</dbReference>
<evidence type="ECO:0000313" key="4">
    <source>
        <dbReference type="EMBL" id="KDR40283.1"/>
    </source>
</evidence>
<dbReference type="InterPro" id="IPR043502">
    <property type="entry name" value="DNA/RNA_pol_sf"/>
</dbReference>
<dbReference type="STRING" id="60547.GCA_000751215_01478"/>
<evidence type="ECO:0000259" key="3">
    <source>
        <dbReference type="Pfam" id="PF00817"/>
    </source>
</evidence>
<dbReference type="RefSeq" id="WP_035927897.1">
    <property type="nucleotide sequence ID" value="NZ_CADFFX010000007.1"/>
</dbReference>
<accession>A0A069PHU1</accession>
<dbReference type="GO" id="GO:0006281">
    <property type="term" value="P:DNA repair"/>
    <property type="evidence" value="ECO:0007669"/>
    <property type="project" value="InterPro"/>
</dbReference>
<proteinExistence type="inferred from homology"/>
<dbReference type="InterPro" id="IPR001126">
    <property type="entry name" value="UmuC"/>
</dbReference>
<dbReference type="PANTHER" id="PTHR35369">
    <property type="entry name" value="BLR3025 PROTEIN-RELATED"/>
    <property type="match status" value="1"/>
</dbReference>
<dbReference type="Proteomes" id="UP000027466">
    <property type="component" value="Unassembled WGS sequence"/>
</dbReference>
<feature type="domain" description="UmuC" evidence="3">
    <location>
        <begin position="35"/>
        <end position="147"/>
    </location>
</feature>
<dbReference type="Pfam" id="PF00817">
    <property type="entry name" value="IMS"/>
    <property type="match status" value="1"/>
</dbReference>
<evidence type="ECO:0000313" key="5">
    <source>
        <dbReference type="Proteomes" id="UP000027466"/>
    </source>
</evidence>
<protein>
    <submittedName>
        <fullName evidence="4">DNA polymerase</fullName>
    </submittedName>
</protein>
<dbReference type="CDD" id="cd03468">
    <property type="entry name" value="PolY_like"/>
    <property type="match status" value="1"/>
</dbReference>
<name>A0A069PHU1_9BURK</name>
<dbReference type="Gene3D" id="3.30.70.270">
    <property type="match status" value="1"/>
</dbReference>
<comment type="caution">
    <text evidence="4">The sequence shown here is derived from an EMBL/GenBank/DDBJ whole genome shotgun (WGS) entry which is preliminary data.</text>
</comment>